<organism evidence="3 4">
    <name type="scientific">Orbilia ellipsospora</name>
    <dbReference type="NCBI Taxonomy" id="2528407"/>
    <lineage>
        <taxon>Eukaryota</taxon>
        <taxon>Fungi</taxon>
        <taxon>Dikarya</taxon>
        <taxon>Ascomycota</taxon>
        <taxon>Pezizomycotina</taxon>
        <taxon>Orbiliomycetes</taxon>
        <taxon>Orbiliales</taxon>
        <taxon>Orbiliaceae</taxon>
        <taxon>Orbilia</taxon>
    </lineage>
</organism>
<dbReference type="AlphaFoldDB" id="A0AAV9WWX9"/>
<dbReference type="EMBL" id="JAVHJO010000015">
    <property type="protein sequence ID" value="KAK6527546.1"/>
    <property type="molecule type" value="Genomic_DNA"/>
</dbReference>
<comment type="caution">
    <text evidence="3">The sequence shown here is derived from an EMBL/GenBank/DDBJ whole genome shotgun (WGS) entry which is preliminary data.</text>
</comment>
<feature type="domain" description="VWFA" evidence="2">
    <location>
        <begin position="432"/>
        <end position="572"/>
    </location>
</feature>
<feature type="region of interest" description="Disordered" evidence="1">
    <location>
        <begin position="977"/>
        <end position="1042"/>
    </location>
</feature>
<reference evidence="3 4" key="1">
    <citation type="submission" date="2019-10" db="EMBL/GenBank/DDBJ databases">
        <authorList>
            <person name="Palmer J.M."/>
        </authorList>
    </citation>
    <scope>NUCLEOTIDE SEQUENCE [LARGE SCALE GENOMIC DNA]</scope>
    <source>
        <strain evidence="3 4">TWF694</strain>
    </source>
</reference>
<evidence type="ECO:0000313" key="3">
    <source>
        <dbReference type="EMBL" id="KAK6527546.1"/>
    </source>
</evidence>
<evidence type="ECO:0000313" key="4">
    <source>
        <dbReference type="Proteomes" id="UP001365542"/>
    </source>
</evidence>
<feature type="compositionally biased region" description="Basic residues" evidence="1">
    <location>
        <begin position="30"/>
        <end position="41"/>
    </location>
</feature>
<feature type="compositionally biased region" description="Polar residues" evidence="1">
    <location>
        <begin position="47"/>
        <end position="58"/>
    </location>
</feature>
<feature type="region of interest" description="Disordered" evidence="1">
    <location>
        <begin position="156"/>
        <end position="256"/>
    </location>
</feature>
<dbReference type="InterPro" id="IPR002035">
    <property type="entry name" value="VWF_A"/>
</dbReference>
<dbReference type="SUPFAM" id="SSF53300">
    <property type="entry name" value="vWA-like"/>
    <property type="match status" value="1"/>
</dbReference>
<feature type="compositionally biased region" description="Basic residues" evidence="1">
    <location>
        <begin position="1009"/>
        <end position="1027"/>
    </location>
</feature>
<evidence type="ECO:0000259" key="2">
    <source>
        <dbReference type="PROSITE" id="PS50234"/>
    </source>
</evidence>
<proteinExistence type="predicted"/>
<evidence type="ECO:0000256" key="1">
    <source>
        <dbReference type="SAM" id="MobiDB-lite"/>
    </source>
</evidence>
<dbReference type="SMART" id="SM00327">
    <property type="entry name" value="VWA"/>
    <property type="match status" value="1"/>
</dbReference>
<dbReference type="Proteomes" id="UP001365542">
    <property type="component" value="Unassembled WGS sequence"/>
</dbReference>
<dbReference type="CDD" id="cd00198">
    <property type="entry name" value="vWFA"/>
    <property type="match status" value="1"/>
</dbReference>
<dbReference type="PROSITE" id="PS50234">
    <property type="entry name" value="VWFA"/>
    <property type="match status" value="1"/>
</dbReference>
<feature type="region of interest" description="Disordered" evidence="1">
    <location>
        <begin position="1"/>
        <end position="64"/>
    </location>
</feature>
<gene>
    <name evidence="3" type="ORF">TWF694_004529</name>
</gene>
<sequence>MSSLLDRPLPATPVSERRPSNSLPASKPYHVSKPRNRLKKRPVVDGSNVTNPQSSSDGELTPRPLAIRQPASPVAASPRPSIDLNLRENLQSRWSTSTSDVASGIFPRRESKRKIFGIPISFKRRVKSEIPSSLQSGSGFFGSRFGSSKLSLALGSPKTNNNGDQQWRSSRASSSMTVRGVDGTISDDEVSPRRHFPTSYEEYSTPRGTFPLRRHTLTGNLLGLSPSPQKLQVSPSSLSRSSSIYSSNRSSNGDTRASLKNFLSLFPQPPKRDTLNSMHMTHSSSTMPLIVETPEHMIRSRGFNSPSHYDIRSSIISPSYQRKVPDLAIRPINALNKSQVFLPGIRSRDEYSNQLTSLAPRISITAPLSTPRGFIHNPPHKKPILTHLDLQVTAAIDLIETGETRDVWAVIELNGSLANNIEMLNCLVSSLDVIFLLDLSQNMSDQSVTTMKATTSYLLENLTGTLSDSFGMAAFTSTSACEVLMPMIPCTHQAKHRAFTLLSKVATASDPFLVETPISNVIRAACSMFMPGPYGRNKNLIILTSAVPTHQNNMVDVSGFEDVKVHVIGVGNIYSPVSEAIYADSRDGGSSFCFPADMMDVKTSPEDENHKLKLQVITRRFTRAMRYDRNIGIMRDVRISITPGDNVTIKSIVGNTHLMSLRPGERVTVLVRMSVTCVYQNRSAGSDDGLDALEERLYATLGMESMKLLSVNVGYKHSLLPDTATLTATTSAKATIVERDSPWNITGTNLYDTDGESIALRKHTPTPRQNFVRKALLHKICMEEKNPKDALVGVESIVNGTEEKDLEYFNVVRELKYQIKVWNSRRRGRVIGGGEYGERVSFYGRDEESVKRPFSFDVNGNTNRARNEMALSTPTPMNGGYAESSPRSPSNRGHDINCVDEGDDSGSVRRYSGIDTPSPEQDESFVTVIASEERRVSEWRPADSASRLWKRIEMAGEVGSIGESSIGSFDTALEGVDGNDAGGGETTATETEGSLTGGGDGDGGGETKGKRRKGGKKKNKKVRRRRCIVPAGSVELGEGEDA</sequence>
<feature type="region of interest" description="Disordered" evidence="1">
    <location>
        <begin position="871"/>
        <end position="906"/>
    </location>
</feature>
<dbReference type="InterPro" id="IPR036465">
    <property type="entry name" value="vWFA_dom_sf"/>
</dbReference>
<accession>A0AAV9WWX9</accession>
<name>A0AAV9WWX9_9PEZI</name>
<keyword evidence="4" id="KW-1185">Reference proteome</keyword>
<dbReference type="Gene3D" id="3.40.50.410">
    <property type="entry name" value="von Willebrand factor, type A domain"/>
    <property type="match status" value="1"/>
</dbReference>
<feature type="compositionally biased region" description="Polar residues" evidence="1">
    <location>
        <begin position="157"/>
        <end position="177"/>
    </location>
</feature>
<feature type="compositionally biased region" description="Low complexity" evidence="1">
    <location>
        <begin position="234"/>
        <end position="251"/>
    </location>
</feature>
<protein>
    <recommendedName>
        <fullName evidence="2">VWFA domain-containing protein</fullName>
    </recommendedName>
</protein>
<feature type="compositionally biased region" description="Gly residues" evidence="1">
    <location>
        <begin position="995"/>
        <end position="1006"/>
    </location>
</feature>
<dbReference type="Pfam" id="PF00092">
    <property type="entry name" value="VWA"/>
    <property type="match status" value="1"/>
</dbReference>